<dbReference type="InterPro" id="IPR006121">
    <property type="entry name" value="HMA_dom"/>
</dbReference>
<proteinExistence type="predicted"/>
<sequence>MVETQVTTMVIKVDLGCEKCHKKIKKVLCGIPQIQNQTYDKKENTVTITVYLHIVMYLVEGQRVIYGEMDVVVAEVGVTMCAEVYVFVKSTISRRHAQSCKGKSSSEDRWFESTPSIYHWIQIQWS</sequence>
<protein>
    <recommendedName>
        <fullName evidence="1">HMA domain-containing protein</fullName>
    </recommendedName>
</protein>
<dbReference type="GO" id="GO:0046872">
    <property type="term" value="F:metal ion binding"/>
    <property type="evidence" value="ECO:0007669"/>
    <property type="project" value="InterPro"/>
</dbReference>
<dbReference type="AlphaFoldDB" id="A0A4V6AA45"/>
<name>A0A4V6AA45_POPAL</name>
<comment type="caution">
    <text evidence="2">The sequence shown here is derived from an EMBL/GenBank/DDBJ whole genome shotgun (WGS) entry which is preliminary data.</text>
</comment>
<reference evidence="2" key="1">
    <citation type="submission" date="2018-10" db="EMBL/GenBank/DDBJ databases">
        <title>Population genomic analysis revealed the cold adaptation of white poplar.</title>
        <authorList>
            <person name="Liu Y.-J."/>
        </authorList>
    </citation>
    <scope>NUCLEOTIDE SEQUENCE [LARGE SCALE GENOMIC DNA]</scope>
    <source>
        <strain evidence="2">PAL-ZL1</strain>
    </source>
</reference>
<dbReference type="PANTHER" id="PTHR47005">
    <property type="entry name" value="HEAVY METAL TRANSPORT/DETOXIFICATION SUPERFAMILY PROTEIN"/>
    <property type="match status" value="1"/>
</dbReference>
<dbReference type="EMBL" id="RCHU01000258">
    <property type="protein sequence ID" value="TKS09726.1"/>
    <property type="molecule type" value="Genomic_DNA"/>
</dbReference>
<accession>A0A4V6AA45</accession>
<dbReference type="SUPFAM" id="SSF55008">
    <property type="entry name" value="HMA, heavy metal-associated domain"/>
    <property type="match status" value="1"/>
</dbReference>
<organism evidence="2">
    <name type="scientific">Populus alba</name>
    <name type="common">White poplar</name>
    <dbReference type="NCBI Taxonomy" id="43335"/>
    <lineage>
        <taxon>Eukaryota</taxon>
        <taxon>Viridiplantae</taxon>
        <taxon>Streptophyta</taxon>
        <taxon>Embryophyta</taxon>
        <taxon>Tracheophyta</taxon>
        <taxon>Spermatophyta</taxon>
        <taxon>Magnoliopsida</taxon>
        <taxon>eudicotyledons</taxon>
        <taxon>Gunneridae</taxon>
        <taxon>Pentapetalae</taxon>
        <taxon>rosids</taxon>
        <taxon>fabids</taxon>
        <taxon>Malpighiales</taxon>
        <taxon>Salicaceae</taxon>
        <taxon>Saliceae</taxon>
        <taxon>Populus</taxon>
    </lineage>
</organism>
<dbReference type="Pfam" id="PF00403">
    <property type="entry name" value="HMA"/>
    <property type="match status" value="1"/>
</dbReference>
<evidence type="ECO:0000313" key="2">
    <source>
        <dbReference type="EMBL" id="TKS09726.1"/>
    </source>
</evidence>
<feature type="domain" description="HMA" evidence="1">
    <location>
        <begin position="11"/>
        <end position="50"/>
    </location>
</feature>
<evidence type="ECO:0000259" key="1">
    <source>
        <dbReference type="Pfam" id="PF00403"/>
    </source>
</evidence>
<dbReference type="InterPro" id="IPR036163">
    <property type="entry name" value="HMA_dom_sf"/>
</dbReference>
<gene>
    <name evidence="2" type="ORF">D5086_0000088270</name>
</gene>
<dbReference type="PANTHER" id="PTHR47005:SF5">
    <property type="entry name" value="HEAVY METAL TRANSPORT_DETOXIFICATION SUPERFAMILY PROTEIN"/>
    <property type="match status" value="1"/>
</dbReference>
<dbReference type="Gene3D" id="3.30.70.100">
    <property type="match status" value="1"/>
</dbReference>